<sequence>MIKELGMIPYEIELLLKIDNQVALKSKQIISELLLSFNNEDISDKIRKALSEIVDGKCIGKNDDVYCIQKAFGKECCMPKKENCIGCGSEMYLKTFLNDLREEIASSIKRFQNAKTNAEKFKWKSIIENKLLPAAYEVLFIVKYTYKQDITEYQKKFLGDDLIGIISID</sequence>
<evidence type="ECO:0000313" key="1">
    <source>
        <dbReference type="EMBL" id="QOX63880.1"/>
    </source>
</evidence>
<keyword evidence="2" id="KW-1185">Reference proteome</keyword>
<accession>A0ACD1ABL6</accession>
<organism evidence="1 2">
    <name type="scientific">Anoxybacterium hadale</name>
    <dbReference type="NCBI Taxonomy" id="3408580"/>
    <lineage>
        <taxon>Bacteria</taxon>
        <taxon>Bacillati</taxon>
        <taxon>Bacillota</taxon>
        <taxon>Clostridia</taxon>
        <taxon>Peptostreptococcales</taxon>
        <taxon>Anaerovoracaceae</taxon>
        <taxon>Anoxybacterium</taxon>
    </lineage>
</organism>
<name>A0ACD1ABL6_9FIRM</name>
<dbReference type="Proteomes" id="UP000594014">
    <property type="component" value="Chromosome"/>
</dbReference>
<protein>
    <submittedName>
        <fullName evidence="1">Uncharacterized protein</fullName>
    </submittedName>
</protein>
<gene>
    <name evidence="1" type="ORF">FRZ06_11320</name>
</gene>
<proteinExistence type="predicted"/>
<reference evidence="1" key="1">
    <citation type="submission" date="2019-08" db="EMBL/GenBank/DDBJ databases">
        <title>Genome sequence of Clostridiales bacterium MT110.</title>
        <authorList>
            <person name="Cao J."/>
        </authorList>
    </citation>
    <scope>NUCLEOTIDE SEQUENCE</scope>
    <source>
        <strain evidence="1">MT110</strain>
    </source>
</reference>
<evidence type="ECO:0000313" key="2">
    <source>
        <dbReference type="Proteomes" id="UP000594014"/>
    </source>
</evidence>
<dbReference type="EMBL" id="CP042469">
    <property type="protein sequence ID" value="QOX63880.1"/>
    <property type="molecule type" value="Genomic_DNA"/>
</dbReference>